<dbReference type="EMBL" id="DS985255">
    <property type="protein sequence ID" value="EDV21031.1"/>
    <property type="molecule type" value="Genomic_DNA"/>
</dbReference>
<dbReference type="InterPro" id="IPR011029">
    <property type="entry name" value="DEATH-like_dom_sf"/>
</dbReference>
<dbReference type="GeneID" id="6757662"/>
<dbReference type="CDD" id="cd01671">
    <property type="entry name" value="CARD"/>
    <property type="match status" value="2"/>
</dbReference>
<dbReference type="InParanoid" id="B3S824"/>
<dbReference type="SUPFAM" id="SSF47986">
    <property type="entry name" value="DEATH domain"/>
    <property type="match status" value="2"/>
</dbReference>
<proteinExistence type="predicted"/>
<dbReference type="PANTHER" id="PTHR15034">
    <property type="entry name" value="DEATH DOMAIN-CONTAINING PROTEIN CRADD"/>
    <property type="match status" value="1"/>
</dbReference>
<organism evidence="2 3">
    <name type="scientific">Trichoplax adhaerens</name>
    <name type="common">Trichoplax reptans</name>
    <dbReference type="NCBI Taxonomy" id="10228"/>
    <lineage>
        <taxon>Eukaryota</taxon>
        <taxon>Metazoa</taxon>
        <taxon>Placozoa</taxon>
        <taxon>Uniplacotomia</taxon>
        <taxon>Trichoplacea</taxon>
        <taxon>Trichoplacidae</taxon>
        <taxon>Trichoplax</taxon>
    </lineage>
</organism>
<dbReference type="RefSeq" id="XP_002116361.1">
    <property type="nucleotide sequence ID" value="XM_002116325.1"/>
</dbReference>
<dbReference type="InterPro" id="IPR037939">
    <property type="entry name" value="CRADD"/>
</dbReference>
<dbReference type="GO" id="GO:0002020">
    <property type="term" value="F:protease binding"/>
    <property type="evidence" value="ECO:0007669"/>
    <property type="project" value="InterPro"/>
</dbReference>
<feature type="compositionally biased region" description="Basic and acidic residues" evidence="1">
    <location>
        <begin position="340"/>
        <end position="351"/>
    </location>
</feature>
<gene>
    <name evidence="2" type="ORF">TRIADDRAFT_60380</name>
</gene>
<dbReference type="GO" id="GO:0070513">
    <property type="term" value="F:death domain binding"/>
    <property type="evidence" value="ECO:0007669"/>
    <property type="project" value="InterPro"/>
</dbReference>
<accession>B3S824</accession>
<evidence type="ECO:0008006" key="4">
    <source>
        <dbReference type="Google" id="ProtNLM"/>
    </source>
</evidence>
<feature type="compositionally biased region" description="Basic and acidic residues" evidence="1">
    <location>
        <begin position="319"/>
        <end position="328"/>
    </location>
</feature>
<dbReference type="GO" id="GO:0005737">
    <property type="term" value="C:cytoplasm"/>
    <property type="evidence" value="ECO:0000318"/>
    <property type="project" value="GO_Central"/>
</dbReference>
<dbReference type="PANTHER" id="PTHR15034:SF5">
    <property type="entry name" value="DEATH DOMAIN-CONTAINING PROTEIN CRADD"/>
    <property type="match status" value="1"/>
</dbReference>
<feature type="region of interest" description="Disordered" evidence="1">
    <location>
        <begin position="318"/>
        <end position="365"/>
    </location>
</feature>
<dbReference type="Proteomes" id="UP000009022">
    <property type="component" value="Unassembled WGS sequence"/>
</dbReference>
<dbReference type="Gene3D" id="1.10.533.10">
    <property type="entry name" value="Death Domain, Fas"/>
    <property type="match status" value="2"/>
</dbReference>
<reference evidence="2 3" key="1">
    <citation type="journal article" date="2008" name="Nature">
        <title>The Trichoplax genome and the nature of placozoans.</title>
        <authorList>
            <person name="Srivastava M."/>
            <person name="Begovic E."/>
            <person name="Chapman J."/>
            <person name="Putnam N.H."/>
            <person name="Hellsten U."/>
            <person name="Kawashima T."/>
            <person name="Kuo A."/>
            <person name="Mitros T."/>
            <person name="Salamov A."/>
            <person name="Carpenter M.L."/>
            <person name="Signorovitch A.Y."/>
            <person name="Moreno M.A."/>
            <person name="Kamm K."/>
            <person name="Grimwood J."/>
            <person name="Schmutz J."/>
            <person name="Shapiro H."/>
            <person name="Grigoriev I.V."/>
            <person name="Buss L.W."/>
            <person name="Schierwater B."/>
            <person name="Dellaporta S.L."/>
            <person name="Rokhsar D.S."/>
        </authorList>
    </citation>
    <scope>NUCLEOTIDE SEQUENCE [LARGE SCALE GENOMIC DNA]</scope>
    <source>
        <strain evidence="2 3">Grell-BS-1999</strain>
    </source>
</reference>
<evidence type="ECO:0000256" key="1">
    <source>
        <dbReference type="SAM" id="MobiDB-lite"/>
    </source>
</evidence>
<dbReference type="CTD" id="6757662"/>
<evidence type="ECO:0000313" key="2">
    <source>
        <dbReference type="EMBL" id="EDV21031.1"/>
    </source>
</evidence>
<sequence length="370" mass="41699">MGLSQRVIDVITKYSTIICEELPLLDILEDLKCQCGLSDLEIYLITAGPTREERNDTFIQVLQSHNDTDFYHFCLLLQDHPYQWINELGINLACEGCSDDQISINDSRKVLPVAVVHASDGTESQEVRASSEIDDSALGAVASGRSSTTSCLRDASLESSKSSRIKFSDFFEELQGIDSYDDADLYGPSQSQEQVDPSLVIVDTSNGLNSIRNLILLSENHKMILEDNYEKIVDHCASISLQICIELRTVNTFKEFEMETIENMPNDSLRMSTLLDILIAGTEDSFDKFCKCLQCMKPEVAELLRANNIEDDVLQVQRRPKDSAETMKKSQFHSIGNQESSERQSENKSYGERTSYSRNRNDEIDPCIIL</sequence>
<protein>
    <recommendedName>
        <fullName evidence="4">CARD domain-containing protein</fullName>
    </recommendedName>
</protein>
<dbReference type="KEGG" id="tad:TRIADDRAFT_60380"/>
<dbReference type="PhylomeDB" id="B3S824"/>
<dbReference type="HOGENOM" id="CLU_748698_0_0_1"/>
<dbReference type="AlphaFoldDB" id="B3S824"/>
<evidence type="ECO:0000313" key="3">
    <source>
        <dbReference type="Proteomes" id="UP000009022"/>
    </source>
</evidence>
<keyword evidence="3" id="KW-1185">Reference proteome</keyword>
<name>B3S824_TRIAD</name>
<dbReference type="GO" id="GO:2001235">
    <property type="term" value="P:positive regulation of apoptotic signaling pathway"/>
    <property type="evidence" value="ECO:0000318"/>
    <property type="project" value="GO_Central"/>
</dbReference>